<feature type="transmembrane region" description="Helical" evidence="1">
    <location>
        <begin position="86"/>
        <end position="109"/>
    </location>
</feature>
<dbReference type="EMBL" id="JAUSWO010000001">
    <property type="protein sequence ID" value="MDQ0514060.1"/>
    <property type="molecule type" value="Genomic_DNA"/>
</dbReference>
<evidence type="ECO:0000313" key="3">
    <source>
        <dbReference type="Proteomes" id="UP001240643"/>
    </source>
</evidence>
<dbReference type="RefSeq" id="WP_307291819.1">
    <property type="nucleotide sequence ID" value="NZ_JAUSWO010000001.1"/>
</dbReference>
<keyword evidence="1" id="KW-1133">Transmembrane helix</keyword>
<keyword evidence="1" id="KW-0472">Membrane</keyword>
<gene>
    <name evidence="2" type="ORF">J2Z62_000498</name>
</gene>
<accession>A0ABU0LZD1</accession>
<dbReference type="Proteomes" id="UP001240643">
    <property type="component" value="Unassembled WGS sequence"/>
</dbReference>
<reference evidence="2" key="1">
    <citation type="submission" date="2023-07" db="EMBL/GenBank/DDBJ databases">
        <title>Genomic Encyclopedia of Type Strains, Phase IV (KMG-IV): sequencing the most valuable type-strain genomes for metagenomic binning, comparative biology and taxonomic classification.</title>
        <authorList>
            <person name="Goeker M."/>
        </authorList>
    </citation>
    <scope>NUCLEOTIDE SEQUENCE [LARGE SCALE GENOMIC DNA]</scope>
    <source>
        <strain evidence="2">DSM 21204</strain>
    </source>
</reference>
<name>A0ABU0LZD1_9BACT</name>
<protein>
    <recommendedName>
        <fullName evidence="4">DUF4231 domain-containing protein</fullName>
    </recommendedName>
</protein>
<keyword evidence="1" id="KW-0812">Transmembrane</keyword>
<proteinExistence type="predicted"/>
<evidence type="ECO:0008006" key="4">
    <source>
        <dbReference type="Google" id="ProtNLM"/>
    </source>
</evidence>
<sequence length="177" mass="20820">MINMNKNQNQNAVFADYIAAKKKFLRRQIWLSSATENLINWLQVILNFIILILAVIAIWWAVDISKGKSILPFLEQYRDKLSYEGFVYTIVVASFMILLFVLSVFIAGYKMAMKWDSYRRIMNELQAIVLFKKDDTNYTLENFEQDYDKLVKTYLTKAKVPWLQLLRNALKGDRGVK</sequence>
<evidence type="ECO:0000313" key="2">
    <source>
        <dbReference type="EMBL" id="MDQ0514060.1"/>
    </source>
</evidence>
<organism evidence="2 3">
    <name type="scientific">Mycoplasmoides fastidiosum</name>
    <dbReference type="NCBI Taxonomy" id="92758"/>
    <lineage>
        <taxon>Bacteria</taxon>
        <taxon>Bacillati</taxon>
        <taxon>Mycoplasmatota</taxon>
        <taxon>Mycoplasmoidales</taxon>
        <taxon>Mycoplasmoidaceae</taxon>
        <taxon>Mycoplasmoides</taxon>
    </lineage>
</organism>
<evidence type="ECO:0000256" key="1">
    <source>
        <dbReference type="SAM" id="Phobius"/>
    </source>
</evidence>
<keyword evidence="3" id="KW-1185">Reference proteome</keyword>
<feature type="transmembrane region" description="Helical" evidence="1">
    <location>
        <begin position="38"/>
        <end position="62"/>
    </location>
</feature>
<comment type="caution">
    <text evidence="2">The sequence shown here is derived from an EMBL/GenBank/DDBJ whole genome shotgun (WGS) entry which is preliminary data.</text>
</comment>